<dbReference type="InterPro" id="IPR017441">
    <property type="entry name" value="Protein_kinase_ATP_BS"/>
</dbReference>
<organism evidence="10 11">
    <name type="scientific">Triticum urartu</name>
    <name type="common">Red wild einkorn</name>
    <name type="synonym">Crithodium urartu</name>
    <dbReference type="NCBI Taxonomy" id="4572"/>
    <lineage>
        <taxon>Eukaryota</taxon>
        <taxon>Viridiplantae</taxon>
        <taxon>Streptophyta</taxon>
        <taxon>Embryophyta</taxon>
        <taxon>Tracheophyta</taxon>
        <taxon>Spermatophyta</taxon>
        <taxon>Magnoliopsida</taxon>
        <taxon>Liliopsida</taxon>
        <taxon>Poales</taxon>
        <taxon>Poaceae</taxon>
        <taxon>BOP clade</taxon>
        <taxon>Pooideae</taxon>
        <taxon>Triticodae</taxon>
        <taxon>Triticeae</taxon>
        <taxon>Triticinae</taxon>
        <taxon>Triticum</taxon>
    </lineage>
</organism>
<evidence type="ECO:0000256" key="6">
    <source>
        <dbReference type="PROSITE-ProRule" id="PRU10141"/>
    </source>
</evidence>
<dbReference type="AlphaFoldDB" id="A0A8R7RG78"/>
<evidence type="ECO:0000256" key="2">
    <source>
        <dbReference type="ARBA" id="ARBA00022679"/>
    </source>
</evidence>
<keyword evidence="5 6" id="KW-0067">ATP-binding</keyword>
<evidence type="ECO:0000256" key="7">
    <source>
        <dbReference type="RuleBase" id="RU000304"/>
    </source>
</evidence>
<dbReference type="Pfam" id="PF07714">
    <property type="entry name" value="PK_Tyr_Ser-Thr"/>
    <property type="match status" value="1"/>
</dbReference>
<keyword evidence="3 6" id="KW-0547">Nucleotide-binding</keyword>
<dbReference type="Gramene" id="TuG1812S0003270900.01.T01">
    <property type="protein sequence ID" value="TuG1812S0003270900.01.T01"/>
    <property type="gene ID" value="TuG1812S0003270900.01"/>
</dbReference>
<dbReference type="PANTHER" id="PTHR45631:SF114">
    <property type="entry name" value="OS05G0525800 PROTEIN"/>
    <property type="match status" value="1"/>
</dbReference>
<evidence type="ECO:0000256" key="5">
    <source>
        <dbReference type="ARBA" id="ARBA00022840"/>
    </source>
</evidence>
<dbReference type="PROSITE" id="PS00108">
    <property type="entry name" value="PROTEIN_KINASE_ST"/>
    <property type="match status" value="1"/>
</dbReference>
<evidence type="ECO:0000259" key="9">
    <source>
        <dbReference type="PROSITE" id="PS50011"/>
    </source>
</evidence>
<dbReference type="InterPro" id="IPR001245">
    <property type="entry name" value="Ser-Thr/Tyr_kinase_cat_dom"/>
</dbReference>
<comment type="similarity">
    <text evidence="7">Belongs to the protein kinase superfamily.</text>
</comment>
<dbReference type="GO" id="GO:0005524">
    <property type="term" value="F:ATP binding"/>
    <property type="evidence" value="ECO:0007669"/>
    <property type="project" value="UniProtKB-UniRule"/>
</dbReference>
<dbReference type="PROSITE" id="PS00107">
    <property type="entry name" value="PROTEIN_KINASE_ATP"/>
    <property type="match status" value="1"/>
</dbReference>
<dbReference type="SMART" id="SM00220">
    <property type="entry name" value="S_TKc"/>
    <property type="match status" value="1"/>
</dbReference>
<keyword evidence="4" id="KW-0418">Kinase</keyword>
<dbReference type="EnsemblPlants" id="TuG1812S0003270900.01.T01">
    <property type="protein sequence ID" value="TuG1812S0003270900.01.T01"/>
    <property type="gene ID" value="TuG1812S0003270900.01"/>
</dbReference>
<proteinExistence type="inferred from homology"/>
<feature type="region of interest" description="Disordered" evidence="8">
    <location>
        <begin position="1"/>
        <end position="23"/>
    </location>
</feature>
<feature type="domain" description="Protein kinase" evidence="9">
    <location>
        <begin position="45"/>
        <end position="317"/>
    </location>
</feature>
<dbReference type="CDD" id="cd14066">
    <property type="entry name" value="STKc_IRAK"/>
    <property type="match status" value="1"/>
</dbReference>
<sequence length="330" mass="36950">MNNSITPRNETMTTNAPGNNVFTDSSLQHLENRRFTYKDLEKITNNFQRVLGRGGFGYVYDGFLEDGTQVAVKLRSHSSHQGVKEFLAEAQILTQIHHKNLVSMIGYCKDGEYMALVYEYMSEGTLQEHIDGMHLSWTERLRIALESAQGLEYLHKGCNPPLIHRDVKATNILLNARLEARIADFGLSRAFDDSNDTHVSTNTLVGTPGYVDPEYQATMQPTTKSDVYSFIVVLLELVTGKAAILREPVPMSITQWARERLAQGNIEDVVDSQMLGDYDVNSVWKVADIALKCTSQMSTRRPTPTMTDVVMQLQECIELEKAHGGGDIAS</sequence>
<dbReference type="SUPFAM" id="SSF56112">
    <property type="entry name" value="Protein kinase-like (PK-like)"/>
    <property type="match status" value="1"/>
</dbReference>
<accession>A0A8R7RG78</accession>
<dbReference type="InterPro" id="IPR008271">
    <property type="entry name" value="Ser/Thr_kinase_AS"/>
</dbReference>
<evidence type="ECO:0000313" key="10">
    <source>
        <dbReference type="EnsemblPlants" id="TuG1812S0003270900.01.T01"/>
    </source>
</evidence>
<feature type="binding site" evidence="6">
    <location>
        <position position="73"/>
    </location>
    <ligand>
        <name>ATP</name>
        <dbReference type="ChEBI" id="CHEBI:30616"/>
    </ligand>
</feature>
<dbReference type="Proteomes" id="UP000015106">
    <property type="component" value="Unassembled WGS sequence"/>
</dbReference>
<dbReference type="InterPro" id="IPR011009">
    <property type="entry name" value="Kinase-like_dom_sf"/>
</dbReference>
<keyword evidence="11" id="KW-1185">Reference proteome</keyword>
<keyword evidence="2" id="KW-0808">Transferase</keyword>
<dbReference type="PROSITE" id="PS50011">
    <property type="entry name" value="PROTEIN_KINASE_DOM"/>
    <property type="match status" value="1"/>
</dbReference>
<dbReference type="PANTHER" id="PTHR45631">
    <property type="entry name" value="OS07G0107800 PROTEIN-RELATED"/>
    <property type="match status" value="1"/>
</dbReference>
<evidence type="ECO:0000256" key="1">
    <source>
        <dbReference type="ARBA" id="ARBA00022527"/>
    </source>
</evidence>
<evidence type="ECO:0000313" key="11">
    <source>
        <dbReference type="Proteomes" id="UP000015106"/>
    </source>
</evidence>
<dbReference type="GO" id="GO:0004674">
    <property type="term" value="F:protein serine/threonine kinase activity"/>
    <property type="evidence" value="ECO:0007669"/>
    <property type="project" value="UniProtKB-KW"/>
</dbReference>
<dbReference type="FunFam" id="1.10.510.10:FF:000095">
    <property type="entry name" value="protein STRUBBELIG-RECEPTOR FAMILY 8"/>
    <property type="match status" value="1"/>
</dbReference>
<dbReference type="InterPro" id="IPR000719">
    <property type="entry name" value="Prot_kinase_dom"/>
</dbReference>
<evidence type="ECO:0000256" key="3">
    <source>
        <dbReference type="ARBA" id="ARBA00022741"/>
    </source>
</evidence>
<dbReference type="FunFam" id="3.30.200.20:FF:000394">
    <property type="entry name" value="Leucine-rich repeat receptor-like protein kinase"/>
    <property type="match status" value="1"/>
</dbReference>
<protein>
    <recommendedName>
        <fullName evidence="9">Protein kinase domain-containing protein</fullName>
    </recommendedName>
</protein>
<dbReference type="Gene3D" id="3.30.200.20">
    <property type="entry name" value="Phosphorylase Kinase, domain 1"/>
    <property type="match status" value="1"/>
</dbReference>
<name>A0A8R7RG78_TRIUA</name>
<evidence type="ECO:0000256" key="8">
    <source>
        <dbReference type="SAM" id="MobiDB-lite"/>
    </source>
</evidence>
<dbReference type="Gene3D" id="1.10.510.10">
    <property type="entry name" value="Transferase(Phosphotransferase) domain 1"/>
    <property type="match status" value="1"/>
</dbReference>
<keyword evidence="1 7" id="KW-0723">Serine/threonine-protein kinase</keyword>
<reference evidence="11" key="1">
    <citation type="journal article" date="2013" name="Nature">
        <title>Draft genome of the wheat A-genome progenitor Triticum urartu.</title>
        <authorList>
            <person name="Ling H.Q."/>
            <person name="Zhao S."/>
            <person name="Liu D."/>
            <person name="Wang J."/>
            <person name="Sun H."/>
            <person name="Zhang C."/>
            <person name="Fan H."/>
            <person name="Li D."/>
            <person name="Dong L."/>
            <person name="Tao Y."/>
            <person name="Gao C."/>
            <person name="Wu H."/>
            <person name="Li Y."/>
            <person name="Cui Y."/>
            <person name="Guo X."/>
            <person name="Zheng S."/>
            <person name="Wang B."/>
            <person name="Yu K."/>
            <person name="Liang Q."/>
            <person name="Yang W."/>
            <person name="Lou X."/>
            <person name="Chen J."/>
            <person name="Feng M."/>
            <person name="Jian J."/>
            <person name="Zhang X."/>
            <person name="Luo G."/>
            <person name="Jiang Y."/>
            <person name="Liu J."/>
            <person name="Wang Z."/>
            <person name="Sha Y."/>
            <person name="Zhang B."/>
            <person name="Wu H."/>
            <person name="Tang D."/>
            <person name="Shen Q."/>
            <person name="Xue P."/>
            <person name="Zou S."/>
            <person name="Wang X."/>
            <person name="Liu X."/>
            <person name="Wang F."/>
            <person name="Yang Y."/>
            <person name="An X."/>
            <person name="Dong Z."/>
            <person name="Zhang K."/>
            <person name="Zhang X."/>
            <person name="Luo M.C."/>
            <person name="Dvorak J."/>
            <person name="Tong Y."/>
            <person name="Wang J."/>
            <person name="Yang H."/>
            <person name="Li Z."/>
            <person name="Wang D."/>
            <person name="Zhang A."/>
            <person name="Wang J."/>
        </authorList>
    </citation>
    <scope>NUCLEOTIDE SEQUENCE</scope>
    <source>
        <strain evidence="11">cv. G1812</strain>
    </source>
</reference>
<reference evidence="10" key="2">
    <citation type="submission" date="2022-06" db="UniProtKB">
        <authorList>
            <consortium name="EnsemblPlants"/>
        </authorList>
    </citation>
    <scope>IDENTIFICATION</scope>
</reference>
<evidence type="ECO:0000256" key="4">
    <source>
        <dbReference type="ARBA" id="ARBA00022777"/>
    </source>
</evidence>